<name>A0ABS5JAL8_9BACT</name>
<dbReference type="SUPFAM" id="SSF56935">
    <property type="entry name" value="Porins"/>
    <property type="match status" value="1"/>
</dbReference>
<keyword evidence="3 7" id="KW-1134">Transmembrane beta strand</keyword>
<dbReference type="EMBL" id="JAGTXB010000030">
    <property type="protein sequence ID" value="MBS0032253.1"/>
    <property type="molecule type" value="Genomic_DNA"/>
</dbReference>
<keyword evidence="5 7" id="KW-0472">Membrane</keyword>
<protein>
    <submittedName>
        <fullName evidence="9">SusC/RagA family TonB-linked outer membrane protein</fullName>
    </submittedName>
</protein>
<organism evidence="9 10">
    <name type="scientific">Chitinophaga hostae</name>
    <dbReference type="NCBI Taxonomy" id="2831022"/>
    <lineage>
        <taxon>Bacteria</taxon>
        <taxon>Pseudomonadati</taxon>
        <taxon>Bacteroidota</taxon>
        <taxon>Chitinophagia</taxon>
        <taxon>Chitinophagales</taxon>
        <taxon>Chitinophagaceae</taxon>
        <taxon>Chitinophaga</taxon>
    </lineage>
</organism>
<dbReference type="Gene3D" id="2.40.170.20">
    <property type="entry name" value="TonB-dependent receptor, beta-barrel domain"/>
    <property type="match status" value="1"/>
</dbReference>
<comment type="similarity">
    <text evidence="7">Belongs to the TonB-dependent receptor family.</text>
</comment>
<comment type="subcellular location">
    <subcellularLocation>
        <location evidence="1 7">Cell outer membrane</location>
        <topology evidence="1 7">Multi-pass membrane protein</topology>
    </subcellularLocation>
</comment>
<keyword evidence="4 7" id="KW-0812">Transmembrane</keyword>
<feature type="domain" description="TonB-dependent receptor plug" evidence="8">
    <location>
        <begin position="233"/>
        <end position="371"/>
    </location>
</feature>
<evidence type="ECO:0000256" key="6">
    <source>
        <dbReference type="ARBA" id="ARBA00023237"/>
    </source>
</evidence>
<evidence type="ECO:0000256" key="7">
    <source>
        <dbReference type="PROSITE-ProRule" id="PRU01360"/>
    </source>
</evidence>
<proteinExistence type="inferred from homology"/>
<dbReference type="InterPro" id="IPR036942">
    <property type="entry name" value="Beta-barrel_TonB_sf"/>
</dbReference>
<dbReference type="InterPro" id="IPR023996">
    <property type="entry name" value="TonB-dep_OMP_SusC/RagA"/>
</dbReference>
<keyword evidence="2 7" id="KW-0813">Transport</keyword>
<evidence type="ECO:0000313" key="10">
    <source>
        <dbReference type="Proteomes" id="UP000676386"/>
    </source>
</evidence>
<evidence type="ECO:0000259" key="8">
    <source>
        <dbReference type="Pfam" id="PF07715"/>
    </source>
</evidence>
<dbReference type="InterPro" id="IPR012910">
    <property type="entry name" value="Plug_dom"/>
</dbReference>
<dbReference type="Pfam" id="PF07715">
    <property type="entry name" value="Plug"/>
    <property type="match status" value="1"/>
</dbReference>
<dbReference type="NCBIfam" id="TIGR04056">
    <property type="entry name" value="OMP_RagA_SusC"/>
    <property type="match status" value="1"/>
</dbReference>
<dbReference type="InterPro" id="IPR039426">
    <property type="entry name" value="TonB-dep_rcpt-like"/>
</dbReference>
<accession>A0ABS5JAL8</accession>
<keyword evidence="10" id="KW-1185">Reference proteome</keyword>
<dbReference type="InterPro" id="IPR023997">
    <property type="entry name" value="TonB-dep_OMP_SusC/RagA_CS"/>
</dbReference>
<dbReference type="Gene3D" id="2.170.130.10">
    <property type="entry name" value="TonB-dependent receptor, plug domain"/>
    <property type="match status" value="1"/>
</dbReference>
<dbReference type="InterPro" id="IPR008969">
    <property type="entry name" value="CarboxyPept-like_regulatory"/>
</dbReference>
<evidence type="ECO:0000256" key="4">
    <source>
        <dbReference type="ARBA" id="ARBA00022692"/>
    </source>
</evidence>
<evidence type="ECO:0000256" key="1">
    <source>
        <dbReference type="ARBA" id="ARBA00004571"/>
    </source>
</evidence>
<keyword evidence="6 7" id="KW-0998">Cell outer membrane</keyword>
<gene>
    <name evidence="9" type="ORF">KE626_33280</name>
</gene>
<comment type="caution">
    <text evidence="9">The sequence shown here is derived from an EMBL/GenBank/DDBJ whole genome shotgun (WGS) entry which is preliminary data.</text>
</comment>
<dbReference type="RefSeq" id="WP_211977410.1">
    <property type="nucleotide sequence ID" value="NZ_CBFHAM010000076.1"/>
</dbReference>
<sequence length="1260" mass="136732">MNKSALYSSTASFFMKAALVPYFLTLALYAGATSRPSERQGVLDKRISLSADRETFRLVLQRISTLANVKFSYTRNTLPEKERVSVSAKDEKLGKVFSDLFTPFDITFEAISNQIVLKKEKSKATEITGFSDAETTAIADKPVNGTVKDAAGNAVPGATIAIKGTRKGTTSDVNGNFAIDANEGDVLIISGIGFKKKEIPVTAAGTYAVALDTDEQSLGEVMVTAMGVKRTPRSLGYAVQKVTGNDITVAQAPTIAQGLMGKVAGLNISQASGGVEGGSSRLVIRGNTTLTGDNRALIIVDGVAINNDPINNNKNNGGGGAVGTEQGADVSSYNDWGTGLNFINPEDIQDVTVLKGPAAAALYGARGANGVILVTRKKGEKRKGLGVDYAYSNRFTKAYQYLDFQNDYGSGLVGSLWTADQDKQFLKINGKRQQIGTYSGTFAPGDYQTGAYGMLPYKNSTQAWDLFSFPSGLSWGPRFDGQPVLWYDGESRPYEAQPDNWKAYFPNGNVSQHNVSISGGGDFGTVRFSYTRDDSKANILNSNYKNNTFNIGSSLKISKKLSADITGSYINYERLNTPPVGAGAFMAGFSYAATRDYRSDVEAMNDFGVNGTQRDVTNSSNFPAGAPKYPYYSYMANSFWNIYKNNTVFKRNQLIGGIRLTSELTNWLTLTAQGSVDNSSDGTEIKEYPKNVQGTTGAYKEAMARNLSRNLNAMARIYKDGLFAKSFNASFTVGGESYYRNDYTVSNKTNGEFLNPYIFALNNGADAPGAAEETRFAKKINSVFGFLDLSYNNYLFLQVTGRNDWSSTLVKGNNAYFYPSANLSYVFTDGIAAMHNLSWLNFGKVTVSYAETGSDTDPYSIFNVLNTAAFNKQAAQTYPSTLKFQGIQPQRSRQYEIGLSATMFDSRLNVEVTAYSMKTFNQILTNPLPASSGFSSIQLNKGSLGNKGIEFVIGATPVRTKDFSWTVSVNGAHAQNKILALDNGIEELTLGTFFGGSGVSQRVKIGDNYGTIYGRDYTYLNGQKVVKPAVNPQTGQLLTYEVNGKTYTAGTQWVLTPNEVPIGNSQPFMTGGIANTFRYKNFSLYAMVDGKFGGDTYFGTYAAAMGNGLLQETVKERNGGGLPLTYPDGTTSNTGISFGGVFADGKANTDVVAAPWYYLSTYTSWNHLGVPRSASVFENTWMKLREVALTYQVPQQWVKKTGFLQNMSLSLIGRDLFYLFTTVPKGLNPEGVNGIGNVQGIEYSSMPRIRSLGFTVKASL</sequence>
<reference evidence="9 10" key="1">
    <citation type="submission" date="2021-04" db="EMBL/GenBank/DDBJ databases">
        <title>Chitinophaga sp. nov., isolated from the rhizosphere soil.</title>
        <authorList>
            <person name="He S."/>
        </authorList>
    </citation>
    <scope>NUCLEOTIDE SEQUENCE [LARGE SCALE GENOMIC DNA]</scope>
    <source>
        <strain evidence="9 10">2R12</strain>
    </source>
</reference>
<dbReference type="InterPro" id="IPR037066">
    <property type="entry name" value="Plug_dom_sf"/>
</dbReference>
<dbReference type="PROSITE" id="PS52016">
    <property type="entry name" value="TONB_DEPENDENT_REC_3"/>
    <property type="match status" value="1"/>
</dbReference>
<evidence type="ECO:0000313" key="9">
    <source>
        <dbReference type="EMBL" id="MBS0032253.1"/>
    </source>
</evidence>
<dbReference type="Proteomes" id="UP000676386">
    <property type="component" value="Unassembled WGS sequence"/>
</dbReference>
<evidence type="ECO:0000256" key="5">
    <source>
        <dbReference type="ARBA" id="ARBA00023136"/>
    </source>
</evidence>
<dbReference type="NCBIfam" id="TIGR04057">
    <property type="entry name" value="SusC_RagA_signa"/>
    <property type="match status" value="1"/>
</dbReference>
<evidence type="ECO:0000256" key="3">
    <source>
        <dbReference type="ARBA" id="ARBA00022452"/>
    </source>
</evidence>
<evidence type="ECO:0000256" key="2">
    <source>
        <dbReference type="ARBA" id="ARBA00022448"/>
    </source>
</evidence>
<dbReference type="Gene3D" id="2.60.40.1120">
    <property type="entry name" value="Carboxypeptidase-like, regulatory domain"/>
    <property type="match status" value="1"/>
</dbReference>
<dbReference type="Pfam" id="PF13715">
    <property type="entry name" value="CarbopepD_reg_2"/>
    <property type="match status" value="1"/>
</dbReference>
<dbReference type="SUPFAM" id="SSF49464">
    <property type="entry name" value="Carboxypeptidase regulatory domain-like"/>
    <property type="match status" value="1"/>
</dbReference>